<dbReference type="SUPFAM" id="SSF51905">
    <property type="entry name" value="FAD/NAD(P)-binding domain"/>
    <property type="match status" value="1"/>
</dbReference>
<dbReference type="InterPro" id="IPR006076">
    <property type="entry name" value="FAD-dep_OxRdtase"/>
</dbReference>
<dbReference type="VEuPathDB" id="VectorBase:PHUM240800"/>
<accession>E0VJA0</accession>
<evidence type="ECO:0000256" key="3">
    <source>
        <dbReference type="ARBA" id="ARBA00046185"/>
    </source>
</evidence>
<organism>
    <name type="scientific">Pediculus humanus subsp. corporis</name>
    <name type="common">Body louse</name>
    <dbReference type="NCBI Taxonomy" id="121224"/>
    <lineage>
        <taxon>Eukaryota</taxon>
        <taxon>Metazoa</taxon>
        <taxon>Ecdysozoa</taxon>
        <taxon>Arthropoda</taxon>
        <taxon>Hexapoda</taxon>
        <taxon>Insecta</taxon>
        <taxon>Pterygota</taxon>
        <taxon>Neoptera</taxon>
        <taxon>Paraneoptera</taxon>
        <taxon>Psocodea</taxon>
        <taxon>Troctomorpha</taxon>
        <taxon>Phthiraptera</taxon>
        <taxon>Anoplura</taxon>
        <taxon>Pediculidae</taxon>
        <taxon>Pediculus</taxon>
    </lineage>
</organism>
<dbReference type="PANTHER" id="PTHR13847:SF287">
    <property type="entry name" value="FAD-DEPENDENT OXIDOREDUCTASE DOMAIN-CONTAINING PROTEIN 1"/>
    <property type="match status" value="1"/>
</dbReference>
<dbReference type="GO" id="GO:0032981">
    <property type="term" value="P:mitochondrial respiratory chain complex I assembly"/>
    <property type="evidence" value="ECO:0007669"/>
    <property type="project" value="TreeGrafter"/>
</dbReference>
<dbReference type="FunCoup" id="E0VJA0">
    <property type="interactions" value="584"/>
</dbReference>
<name>E0VJA0_PEDHC</name>
<keyword evidence="7" id="KW-1185">Reference proteome</keyword>
<dbReference type="EMBL" id="AAZO01002792">
    <property type="status" value="NOT_ANNOTATED_CDS"/>
    <property type="molecule type" value="Genomic_DNA"/>
</dbReference>
<dbReference type="Gene3D" id="3.50.50.60">
    <property type="entry name" value="FAD/NAD(P)-binding domain"/>
    <property type="match status" value="1"/>
</dbReference>
<protein>
    <recommendedName>
        <fullName evidence="2">FAD-dependent oxidoreductase domain-containing protein 1</fullName>
    </recommendedName>
</protein>
<dbReference type="CTD" id="8230728"/>
<reference evidence="6" key="3">
    <citation type="submission" date="2020-05" db="UniProtKB">
        <authorList>
            <consortium name="EnsemblMetazoa"/>
        </authorList>
    </citation>
    <scope>IDENTIFICATION</scope>
    <source>
        <strain evidence="6">USDA</strain>
    </source>
</reference>
<dbReference type="AlphaFoldDB" id="E0VJA0"/>
<dbReference type="PANTHER" id="PTHR13847">
    <property type="entry name" value="SARCOSINE DEHYDROGENASE-RELATED"/>
    <property type="match status" value="1"/>
</dbReference>
<dbReference type="Proteomes" id="UP000009046">
    <property type="component" value="Unassembled WGS sequence"/>
</dbReference>
<evidence type="ECO:0000256" key="2">
    <source>
        <dbReference type="ARBA" id="ARBA00039785"/>
    </source>
</evidence>
<evidence type="ECO:0000313" key="6">
    <source>
        <dbReference type="EnsemblMetazoa" id="PHUM240800-PA"/>
    </source>
</evidence>
<dbReference type="GeneID" id="8230728"/>
<proteinExistence type="predicted"/>
<reference evidence="5" key="1">
    <citation type="submission" date="2007-04" db="EMBL/GenBank/DDBJ databases">
        <title>Annotation of Pediculus humanus corporis strain USDA.</title>
        <authorList>
            <person name="Kirkness E."/>
            <person name="Hannick L."/>
            <person name="Hass B."/>
            <person name="Bruggner R."/>
            <person name="Lawson D."/>
            <person name="Bidwell S."/>
            <person name="Joardar V."/>
            <person name="Caler E."/>
            <person name="Walenz B."/>
            <person name="Inman J."/>
            <person name="Schobel S."/>
            <person name="Galinsky K."/>
            <person name="Amedeo P."/>
            <person name="Strausberg R."/>
        </authorList>
    </citation>
    <scope>NUCLEOTIDE SEQUENCE</scope>
    <source>
        <strain evidence="5">USDA</strain>
    </source>
</reference>
<dbReference type="OrthoDB" id="424974at2759"/>
<dbReference type="GO" id="GO:0016491">
    <property type="term" value="F:oxidoreductase activity"/>
    <property type="evidence" value="ECO:0007669"/>
    <property type="project" value="UniProtKB-KW"/>
</dbReference>
<dbReference type="STRING" id="121224.E0VJA0"/>
<dbReference type="InterPro" id="IPR036188">
    <property type="entry name" value="FAD/NAD-bd_sf"/>
</dbReference>
<dbReference type="eggNOG" id="KOG2853">
    <property type="taxonomic scope" value="Eukaryota"/>
</dbReference>
<dbReference type="GO" id="GO:0005739">
    <property type="term" value="C:mitochondrion"/>
    <property type="evidence" value="ECO:0007669"/>
    <property type="project" value="GOC"/>
</dbReference>
<evidence type="ECO:0000313" key="5">
    <source>
        <dbReference type="EMBL" id="EEB13456.1"/>
    </source>
</evidence>
<dbReference type="EMBL" id="DS235221">
    <property type="protein sequence ID" value="EEB13456.1"/>
    <property type="molecule type" value="Genomic_DNA"/>
</dbReference>
<dbReference type="Gene3D" id="3.30.9.10">
    <property type="entry name" value="D-Amino Acid Oxidase, subunit A, domain 2"/>
    <property type="match status" value="1"/>
</dbReference>
<dbReference type="HOGENOM" id="CLU_007884_4_4_1"/>
<gene>
    <name evidence="6" type="primary">8230728</name>
    <name evidence="5" type="ORF">Phum_PHUM240800</name>
</gene>
<evidence type="ECO:0000259" key="4">
    <source>
        <dbReference type="Pfam" id="PF01266"/>
    </source>
</evidence>
<dbReference type="RefSeq" id="XP_002426194.1">
    <property type="nucleotide sequence ID" value="XM_002426149.1"/>
</dbReference>
<comment type="function">
    <text evidence="3">Required for the assembly of the mitochondrial membrane respiratory chain NADH dehydrogenase (Complex I). Involved in mid-late stages of complex I assembly.</text>
</comment>
<reference evidence="5" key="2">
    <citation type="submission" date="2007-04" db="EMBL/GenBank/DDBJ databases">
        <title>The genome of the human body louse.</title>
        <authorList>
            <consortium name="The Human Body Louse Genome Consortium"/>
            <person name="Kirkness E."/>
            <person name="Walenz B."/>
            <person name="Hass B."/>
            <person name="Bruggner R."/>
            <person name="Strausberg R."/>
        </authorList>
    </citation>
    <scope>NUCLEOTIDE SEQUENCE</scope>
    <source>
        <strain evidence="5">USDA</strain>
    </source>
</reference>
<evidence type="ECO:0000256" key="1">
    <source>
        <dbReference type="ARBA" id="ARBA00023002"/>
    </source>
</evidence>
<dbReference type="InParanoid" id="E0VJA0"/>
<keyword evidence="1" id="KW-0560">Oxidoreductase</keyword>
<feature type="domain" description="FAD dependent oxidoreductase" evidence="4">
    <location>
        <begin position="133"/>
        <end position="502"/>
    </location>
</feature>
<dbReference type="KEGG" id="phu:Phum_PHUM240800"/>
<evidence type="ECO:0000313" key="7">
    <source>
        <dbReference type="Proteomes" id="UP000009046"/>
    </source>
</evidence>
<dbReference type="EnsemblMetazoa" id="PHUM240800-RA">
    <property type="protein sequence ID" value="PHUM240800-PA"/>
    <property type="gene ID" value="PHUM240800"/>
</dbReference>
<sequence>MHLQTVGYHLYKNLRCNKLFENCRRNIIISASSSQCKINDGKDGDTSKEKEIIKEENLKKSNTSLKEYSPEEIDNILHRLKTGDHLYPYNSPAEKITQIFANSFKLEYKRAVNKLSGIKLGELEDDYFPRETDIVVVGGGIIGLSIAYALKQEFPNNIDIVVVDKNEEAPLNAANLGVGTLSQCQFEEEEELLMSKYCVEFLTSFERHTIMPSHEGFKIPFEPIGSLLLANNENSKKILQTCDTLKMHNIESNFLSANIMKQKFPWLNTENILFGISKNIYEGLFDPWLVLKGMKCKLINLGVKFVTAEVCDFGKKYEILDRVICKLPDNSYNSIQYGICVLANGTGSKNLIDVLNELEFMHLKIRYPLEERKRYEYCFYNPNGPGLDCPIIFDPEGVYFRREGLNGLYVAGVSSIENKSNEESGLYAVFENKIKPFLTNRIDGFKDLELRHGWIDSYDTNSANQLGMIGPHPLDSRLYFALGFTNQGLLYGPAIGRAIMELIFYSHYKTIDLSNFHPENLVAFHRPTSGIPKVCYRHRPQAHRRINTPLFVLCQCAQGTSQRHRVPLIFA</sequence>
<dbReference type="OMA" id="NDPPDVH"/>
<dbReference type="Pfam" id="PF01266">
    <property type="entry name" value="DAO"/>
    <property type="match status" value="1"/>
</dbReference>